<dbReference type="AlphaFoldDB" id="A0AB38QXJ9"/>
<evidence type="ECO:0000313" key="1">
    <source>
        <dbReference type="EMBL" id="UOE75840.1"/>
    </source>
</evidence>
<dbReference type="RefSeq" id="WP_256833263.1">
    <property type="nucleotide sequence ID" value="NZ_CP063414.1"/>
</dbReference>
<protein>
    <recommendedName>
        <fullName evidence="3">Restriction endonuclease</fullName>
    </recommendedName>
</protein>
<accession>A0AB38QXJ9</accession>
<organism evidence="1 2">
    <name type="scientific">Parageobacillus thermoglucosidasius</name>
    <name type="common">Geobacillus thermoglucosidasius</name>
    <dbReference type="NCBI Taxonomy" id="1426"/>
    <lineage>
        <taxon>Bacteria</taxon>
        <taxon>Bacillati</taxon>
        <taxon>Bacillota</taxon>
        <taxon>Bacilli</taxon>
        <taxon>Bacillales</taxon>
        <taxon>Anoxybacillaceae</taxon>
        <taxon>Parageobacillus</taxon>
    </lineage>
</organism>
<reference evidence="1" key="1">
    <citation type="submission" date="2020-10" db="EMBL/GenBank/DDBJ databases">
        <authorList>
            <person name="Delgado J.A."/>
            <person name="Gonzalez J.M."/>
        </authorList>
    </citation>
    <scope>NUCLEOTIDE SEQUENCE</scope>
    <source>
        <strain evidence="1">23.6</strain>
    </source>
</reference>
<dbReference type="Proteomes" id="UP001058458">
    <property type="component" value="Chromosome"/>
</dbReference>
<proteinExistence type="predicted"/>
<name>A0AB38QXJ9_PARTM</name>
<evidence type="ECO:0000313" key="2">
    <source>
        <dbReference type="Proteomes" id="UP001058458"/>
    </source>
</evidence>
<sequence length="490" mass="57215">MRISKIFNLGKSQQELDFVDIDVSTDTPLFIDPVFLSIRNDKWSIDAVRSIRSFFQHIIDLIKSDNLKKAKQLFEYLSEPNETRLGVSKNAPNGKGVGFEDTRLIFENLVKSKAVETGLVEDLEDCVIFVDGFGKDKLSDMSTNIIKKHLIEYTQSQCRLWNIPLTPNVPTGFFWDKDLKEWRNEYTDMLVVNGEKILLTPKGIVTFSKEYTSRKFHQHFVLNFLQDEHLRLNTALVETRINKKTGETERYVTKKKLIQHGYTSSKKNIRKFTEEHPEVFAEFKGWVKRKGRLKSLSHQELQDIQSDSELIEDVIDYLIEKLKSIPSGREHASEYHKLAVGIMSLLFYPNLTAPQVEQEIHDGRKRIDITFDNSALEGFFYLLHTKHNTPCQYIFMECKNYSKDPENPELDQLAGRFSWNRGKFGILLCREISNMELFLDRCRDTAYDDRGIIIPIVDSDLIYMLTKKKEGQDSDIEKVLFDRLRRIMLR</sequence>
<dbReference type="EMBL" id="CP063414">
    <property type="protein sequence ID" value="UOE75840.1"/>
    <property type="molecule type" value="Genomic_DNA"/>
</dbReference>
<evidence type="ECO:0008006" key="3">
    <source>
        <dbReference type="Google" id="ProtNLM"/>
    </source>
</evidence>
<gene>
    <name evidence="1" type="ORF">IMI45_16335</name>
</gene>